<dbReference type="HOGENOM" id="CLU_3275586_0_0_4"/>
<feature type="region of interest" description="Disordered" evidence="1">
    <location>
        <begin position="1"/>
        <end position="41"/>
    </location>
</feature>
<evidence type="ECO:0000313" key="2">
    <source>
        <dbReference type="EMBL" id="ACD25911.1"/>
    </source>
</evidence>
<organism evidence="2">
    <name type="scientific">Ralstonia pickettii (strain 12J)</name>
    <dbReference type="NCBI Taxonomy" id="402626"/>
    <lineage>
        <taxon>Bacteria</taxon>
        <taxon>Pseudomonadati</taxon>
        <taxon>Pseudomonadota</taxon>
        <taxon>Betaproteobacteria</taxon>
        <taxon>Burkholderiales</taxon>
        <taxon>Burkholderiaceae</taxon>
        <taxon>Ralstonia</taxon>
    </lineage>
</organism>
<dbReference type="AlphaFoldDB" id="B2U869"/>
<evidence type="ECO:0000256" key="1">
    <source>
        <dbReference type="SAM" id="MobiDB-lite"/>
    </source>
</evidence>
<name>B2U869_RALPJ</name>
<dbReference type="EMBL" id="CP001068">
    <property type="protein sequence ID" value="ACD25911.1"/>
    <property type="molecule type" value="Genomic_DNA"/>
</dbReference>
<sequence>MQGYVDEAAEMEDWDNTRRRPPQVGSTARMPAERDQADTGP</sequence>
<proteinExistence type="predicted"/>
<feature type="compositionally biased region" description="Basic and acidic residues" evidence="1">
    <location>
        <begin position="31"/>
        <end position="41"/>
    </location>
</feature>
<dbReference type="KEGG" id="rpi:Rpic_0760"/>
<protein>
    <submittedName>
        <fullName evidence="2">Uncharacterized protein</fullName>
    </submittedName>
</protein>
<reference evidence="2" key="1">
    <citation type="submission" date="2008-05" db="EMBL/GenBank/DDBJ databases">
        <title>Complete sequence of chromosome1 of Ralstonia pickettii 12J.</title>
        <authorList>
            <consortium name="US DOE Joint Genome Institute"/>
            <person name="Lucas S."/>
            <person name="Copeland A."/>
            <person name="Lapidus A."/>
            <person name="Glavina del Rio T."/>
            <person name="Dalin E."/>
            <person name="Tice H."/>
            <person name="Bruce D."/>
            <person name="Goodwin L."/>
            <person name="Pitluck S."/>
            <person name="Meincke L."/>
            <person name="Brettin T."/>
            <person name="Detter J.C."/>
            <person name="Han C."/>
            <person name="Kuske C.R."/>
            <person name="Schmutz J."/>
            <person name="Larimer F."/>
            <person name="Land M."/>
            <person name="Hauser L."/>
            <person name="Kyrpides N."/>
            <person name="Mikhailova N."/>
            <person name="Marsh T."/>
            <person name="Richardson P."/>
        </authorList>
    </citation>
    <scope>NUCLEOTIDE SEQUENCE</scope>
    <source>
        <strain evidence="2">12J</strain>
    </source>
</reference>
<gene>
    <name evidence="2" type="ordered locus">Rpic_0760</name>
</gene>
<accession>B2U869</accession>